<feature type="transmembrane region" description="Helical" evidence="1">
    <location>
        <begin position="42"/>
        <end position="63"/>
    </location>
</feature>
<protein>
    <submittedName>
        <fullName evidence="2">Uncharacterized protein</fullName>
    </submittedName>
</protein>
<evidence type="ECO:0000256" key="1">
    <source>
        <dbReference type="SAM" id="Phobius"/>
    </source>
</evidence>
<dbReference type="AlphaFoldDB" id="A0A934S862"/>
<dbReference type="EMBL" id="JAENIJ010000055">
    <property type="protein sequence ID" value="MBK1884516.1"/>
    <property type="molecule type" value="Genomic_DNA"/>
</dbReference>
<gene>
    <name evidence="2" type="ORF">JIN85_19020</name>
</gene>
<keyword evidence="3" id="KW-1185">Reference proteome</keyword>
<evidence type="ECO:0000313" key="2">
    <source>
        <dbReference type="EMBL" id="MBK1884516.1"/>
    </source>
</evidence>
<comment type="caution">
    <text evidence="2">The sequence shown here is derived from an EMBL/GenBank/DDBJ whole genome shotgun (WGS) entry which is preliminary data.</text>
</comment>
<dbReference type="RefSeq" id="WP_200273782.1">
    <property type="nucleotide sequence ID" value="NZ_JAENIJ010000055.1"/>
</dbReference>
<keyword evidence="1" id="KW-0812">Transmembrane</keyword>
<accession>A0A934S862</accession>
<keyword evidence="1" id="KW-0472">Membrane</keyword>
<feature type="transmembrane region" description="Helical" evidence="1">
    <location>
        <begin position="105"/>
        <end position="123"/>
    </location>
</feature>
<keyword evidence="1" id="KW-1133">Transmembrane helix</keyword>
<reference evidence="2" key="1">
    <citation type="submission" date="2021-01" db="EMBL/GenBank/DDBJ databases">
        <title>Modified the classification status of verrucomicrobia.</title>
        <authorList>
            <person name="Feng X."/>
        </authorList>
    </citation>
    <scope>NUCLEOTIDE SEQUENCE</scope>
    <source>
        <strain evidence="2">KCTC 22041</strain>
    </source>
</reference>
<feature type="transmembrane region" description="Helical" evidence="1">
    <location>
        <begin position="78"/>
        <end position="100"/>
    </location>
</feature>
<name>A0A934S862_9BACT</name>
<evidence type="ECO:0000313" key="3">
    <source>
        <dbReference type="Proteomes" id="UP000603141"/>
    </source>
</evidence>
<dbReference type="Proteomes" id="UP000603141">
    <property type="component" value="Unassembled WGS sequence"/>
</dbReference>
<proteinExistence type="predicted"/>
<organism evidence="2 3">
    <name type="scientific">Luteolibacter pohnpeiensis</name>
    <dbReference type="NCBI Taxonomy" id="454153"/>
    <lineage>
        <taxon>Bacteria</taxon>
        <taxon>Pseudomonadati</taxon>
        <taxon>Verrucomicrobiota</taxon>
        <taxon>Verrucomicrobiia</taxon>
        <taxon>Verrucomicrobiales</taxon>
        <taxon>Verrucomicrobiaceae</taxon>
        <taxon>Luteolibacter</taxon>
    </lineage>
</organism>
<sequence length="124" mass="12859">MAFDVMQKMGIQNSIIPNSLGGRLTGAKIADGLLGRSCPAKFGCALLAGMLCLGLLLGPRFWIQPQDSLGIGQAVTDISQVAIVSVVSVVALIAVAIGILRGERLWAMATMLLIAGVTILKILA</sequence>